<reference evidence="7 8" key="1">
    <citation type="journal article" date="2018" name="Sci. Rep.">
        <title>Genomic signatures of local adaptation to the degree of environmental predictability in rotifers.</title>
        <authorList>
            <person name="Franch-Gras L."/>
            <person name="Hahn C."/>
            <person name="Garcia-Roger E.M."/>
            <person name="Carmona M.J."/>
            <person name="Serra M."/>
            <person name="Gomez A."/>
        </authorList>
    </citation>
    <scope>NUCLEOTIDE SEQUENCE [LARGE SCALE GENOMIC DNA]</scope>
    <source>
        <strain evidence="7">HYR1</strain>
    </source>
</reference>
<gene>
    <name evidence="7" type="ORF">BpHYR1_048273</name>
</gene>
<evidence type="ECO:0000256" key="3">
    <source>
        <dbReference type="ARBA" id="ARBA00023246"/>
    </source>
</evidence>
<keyword evidence="5" id="KW-0732">Signal</keyword>
<evidence type="ECO:0000259" key="6">
    <source>
        <dbReference type="PROSITE" id="PS50278"/>
    </source>
</evidence>
<protein>
    <submittedName>
        <fullName evidence="7">Platelet-derived growth factor subunit A isoform X1</fullName>
    </submittedName>
</protein>
<feature type="domain" description="Platelet-derived growth factor (PDGF) family profile" evidence="6">
    <location>
        <begin position="66"/>
        <end position="167"/>
    </location>
</feature>
<dbReference type="SMART" id="SM00141">
    <property type="entry name" value="PDGF"/>
    <property type="match status" value="1"/>
</dbReference>
<evidence type="ECO:0000256" key="5">
    <source>
        <dbReference type="SAM" id="SignalP"/>
    </source>
</evidence>
<evidence type="ECO:0000313" key="7">
    <source>
        <dbReference type="EMBL" id="RNA09057.1"/>
    </source>
</evidence>
<feature type="signal peptide" evidence="5">
    <location>
        <begin position="1"/>
        <end position="17"/>
    </location>
</feature>
<dbReference type="Gene3D" id="2.10.90.10">
    <property type="entry name" value="Cystine-knot cytokines"/>
    <property type="match status" value="1"/>
</dbReference>
<evidence type="ECO:0000256" key="2">
    <source>
        <dbReference type="ARBA" id="ARBA00023030"/>
    </source>
</evidence>
<dbReference type="PROSITE" id="PS50278">
    <property type="entry name" value="PDGF_2"/>
    <property type="match status" value="1"/>
</dbReference>
<dbReference type="GO" id="GO:0008083">
    <property type="term" value="F:growth factor activity"/>
    <property type="evidence" value="ECO:0007669"/>
    <property type="project" value="UniProtKB-KW"/>
</dbReference>
<feature type="chain" id="PRO_5017998516" evidence="5">
    <location>
        <begin position="18"/>
        <end position="234"/>
    </location>
</feature>
<dbReference type="PANTHER" id="PTHR11633">
    <property type="entry name" value="PLATELET-DERIVED GROWTH FACTOR"/>
    <property type="match status" value="1"/>
</dbReference>
<comment type="similarity">
    <text evidence="1 4">Belongs to the PDGF/VEGF growth factor family.</text>
</comment>
<dbReference type="SUPFAM" id="SSF57501">
    <property type="entry name" value="Cystine-knot cytokines"/>
    <property type="match status" value="1"/>
</dbReference>
<evidence type="ECO:0000313" key="8">
    <source>
        <dbReference type="Proteomes" id="UP000276133"/>
    </source>
</evidence>
<dbReference type="InterPro" id="IPR029034">
    <property type="entry name" value="Cystine-knot_cytokine"/>
</dbReference>
<sequence length="234" mass="26124">MLKALIFFFIFYDTITAQRKIDSLSTKSKEDLMKDLFKADGLADLAKMGVRFMHRPMGLAGRTSSQSLAEAKEATPGKCDPKPVCITNPLSSDLKSNDQIAYPPCINIHRCDGCCPSNEECVAIKTEELKLKNVAVLALQNGQVAGYVGDVITVNNHTECECQCKWKNDNDCKEVNQFYVKHPYACECVCSDHLFCGPLHHFDRDSCSCKCHSKFNLSEQSCKARGFSWNSNLC</sequence>
<proteinExistence type="inferred from homology"/>
<dbReference type="PANTHER" id="PTHR11633:SF1">
    <property type="entry name" value="LD28763P"/>
    <property type="match status" value="1"/>
</dbReference>
<organism evidence="7 8">
    <name type="scientific">Brachionus plicatilis</name>
    <name type="common">Marine rotifer</name>
    <name type="synonym">Brachionus muelleri</name>
    <dbReference type="NCBI Taxonomy" id="10195"/>
    <lineage>
        <taxon>Eukaryota</taxon>
        <taxon>Metazoa</taxon>
        <taxon>Spiralia</taxon>
        <taxon>Gnathifera</taxon>
        <taxon>Rotifera</taxon>
        <taxon>Eurotatoria</taxon>
        <taxon>Monogononta</taxon>
        <taxon>Pseudotrocha</taxon>
        <taxon>Ploima</taxon>
        <taxon>Brachionidae</taxon>
        <taxon>Brachionus</taxon>
    </lineage>
</organism>
<evidence type="ECO:0000256" key="4">
    <source>
        <dbReference type="RuleBase" id="RU003818"/>
    </source>
</evidence>
<evidence type="ECO:0000256" key="1">
    <source>
        <dbReference type="ARBA" id="ARBA00006686"/>
    </source>
</evidence>
<dbReference type="Pfam" id="PF00341">
    <property type="entry name" value="PDGF"/>
    <property type="match status" value="1"/>
</dbReference>
<dbReference type="GO" id="GO:0016020">
    <property type="term" value="C:membrane"/>
    <property type="evidence" value="ECO:0007669"/>
    <property type="project" value="InterPro"/>
</dbReference>
<dbReference type="EMBL" id="REGN01006555">
    <property type="protein sequence ID" value="RNA09057.1"/>
    <property type="molecule type" value="Genomic_DNA"/>
</dbReference>
<dbReference type="GO" id="GO:0008284">
    <property type="term" value="P:positive regulation of cell population proliferation"/>
    <property type="evidence" value="ECO:0007669"/>
    <property type="project" value="TreeGrafter"/>
</dbReference>
<dbReference type="GO" id="GO:0005615">
    <property type="term" value="C:extracellular space"/>
    <property type="evidence" value="ECO:0007669"/>
    <property type="project" value="TreeGrafter"/>
</dbReference>
<name>A0A3M7QC69_BRAPC</name>
<dbReference type="OrthoDB" id="8878063at2759"/>
<keyword evidence="8" id="KW-1185">Reference proteome</keyword>
<dbReference type="AlphaFoldDB" id="A0A3M7QC69"/>
<dbReference type="Proteomes" id="UP000276133">
    <property type="component" value="Unassembled WGS sequence"/>
</dbReference>
<dbReference type="GO" id="GO:0051781">
    <property type="term" value="P:positive regulation of cell division"/>
    <property type="evidence" value="ECO:0007669"/>
    <property type="project" value="UniProtKB-KW"/>
</dbReference>
<keyword evidence="2 4" id="KW-0339">Growth factor</keyword>
<accession>A0A3M7QC69</accession>
<keyword evidence="3" id="KW-0497">Mitogen</keyword>
<comment type="caution">
    <text evidence="7">The sequence shown here is derived from an EMBL/GenBank/DDBJ whole genome shotgun (WGS) entry which is preliminary data.</text>
</comment>
<dbReference type="InterPro" id="IPR000072">
    <property type="entry name" value="PDGF/VEGF_dom"/>
</dbReference>
<feature type="non-terminal residue" evidence="7">
    <location>
        <position position="234"/>
    </location>
</feature>
<dbReference type="GO" id="GO:0070851">
    <property type="term" value="F:growth factor receptor binding"/>
    <property type="evidence" value="ECO:0007669"/>
    <property type="project" value="TreeGrafter"/>
</dbReference>